<feature type="transmembrane region" description="Helical" evidence="5">
    <location>
        <begin position="289"/>
        <end position="308"/>
    </location>
</feature>
<dbReference type="InterPro" id="IPR006029">
    <property type="entry name" value="Neurotrans-gated_channel_TM"/>
</dbReference>
<dbReference type="InterPro" id="IPR006202">
    <property type="entry name" value="Neur_chan_lig-bd"/>
</dbReference>
<evidence type="ECO:0000256" key="6">
    <source>
        <dbReference type="SAM" id="SignalP"/>
    </source>
</evidence>
<evidence type="ECO:0000259" key="7">
    <source>
        <dbReference type="Pfam" id="PF02931"/>
    </source>
</evidence>
<feature type="domain" description="Neurotransmitter-gated ion-channel transmembrane" evidence="8">
    <location>
        <begin position="294"/>
        <end position="532"/>
    </location>
</feature>
<dbReference type="Gene3D" id="1.20.58.390">
    <property type="entry name" value="Neurotransmitter-gated ion-channel transmembrane domain"/>
    <property type="match status" value="1"/>
</dbReference>
<dbReference type="SUPFAM" id="SSF63712">
    <property type="entry name" value="Nicotinic receptor ligand binding domain-like"/>
    <property type="match status" value="1"/>
</dbReference>
<dbReference type="Pfam" id="PF02932">
    <property type="entry name" value="Neur_chan_memb"/>
    <property type="match status" value="1"/>
</dbReference>
<dbReference type="InterPro" id="IPR006201">
    <property type="entry name" value="Neur_channel"/>
</dbReference>
<organism evidence="9 10">
    <name type="scientific">Cymbomonas tetramitiformis</name>
    <dbReference type="NCBI Taxonomy" id="36881"/>
    <lineage>
        <taxon>Eukaryota</taxon>
        <taxon>Viridiplantae</taxon>
        <taxon>Chlorophyta</taxon>
        <taxon>Pyramimonadophyceae</taxon>
        <taxon>Pyramimonadales</taxon>
        <taxon>Pyramimonadaceae</taxon>
        <taxon>Cymbomonas</taxon>
    </lineage>
</organism>
<evidence type="ECO:0000256" key="4">
    <source>
        <dbReference type="ARBA" id="ARBA00023136"/>
    </source>
</evidence>
<keyword evidence="4 5" id="KW-0472">Membrane</keyword>
<feature type="transmembrane region" description="Helical" evidence="5">
    <location>
        <begin position="320"/>
        <end position="336"/>
    </location>
</feature>
<dbReference type="SUPFAM" id="SSF90112">
    <property type="entry name" value="Neurotransmitter-gated ion-channel transmembrane pore"/>
    <property type="match status" value="1"/>
</dbReference>
<evidence type="ECO:0000313" key="9">
    <source>
        <dbReference type="EMBL" id="KAK3238025.1"/>
    </source>
</evidence>
<dbReference type="InterPro" id="IPR036719">
    <property type="entry name" value="Neuro-gated_channel_TM_sf"/>
</dbReference>
<keyword evidence="3 5" id="KW-1133">Transmembrane helix</keyword>
<evidence type="ECO:0000256" key="5">
    <source>
        <dbReference type="SAM" id="Phobius"/>
    </source>
</evidence>
<proteinExistence type="predicted"/>
<dbReference type="PROSITE" id="PS00236">
    <property type="entry name" value="NEUROTR_ION_CHANNEL"/>
    <property type="match status" value="1"/>
</dbReference>
<comment type="subcellular location">
    <subcellularLocation>
        <location evidence="1">Membrane</location>
        <topology evidence="1">Multi-pass membrane protein</topology>
    </subcellularLocation>
</comment>
<evidence type="ECO:0000256" key="1">
    <source>
        <dbReference type="ARBA" id="ARBA00004141"/>
    </source>
</evidence>
<dbReference type="PANTHER" id="PTHR18945">
    <property type="entry name" value="NEUROTRANSMITTER GATED ION CHANNEL"/>
    <property type="match status" value="1"/>
</dbReference>
<reference evidence="9 10" key="1">
    <citation type="journal article" date="2015" name="Genome Biol. Evol.">
        <title>Comparative Genomics of a Bacterivorous Green Alga Reveals Evolutionary Causalities and Consequences of Phago-Mixotrophic Mode of Nutrition.</title>
        <authorList>
            <person name="Burns J.A."/>
            <person name="Paasch A."/>
            <person name="Narechania A."/>
            <person name="Kim E."/>
        </authorList>
    </citation>
    <scope>NUCLEOTIDE SEQUENCE [LARGE SCALE GENOMIC DNA]</scope>
    <source>
        <strain evidence="9 10">PLY_AMNH</strain>
    </source>
</reference>
<dbReference type="GO" id="GO:0004888">
    <property type="term" value="F:transmembrane signaling receptor activity"/>
    <property type="evidence" value="ECO:0007669"/>
    <property type="project" value="InterPro"/>
</dbReference>
<feature type="domain" description="Neurotransmitter-gated ion-channel ligand-binding" evidence="7">
    <location>
        <begin position="61"/>
        <end position="206"/>
    </location>
</feature>
<keyword evidence="6" id="KW-0732">Signal</keyword>
<gene>
    <name evidence="9" type="ORF">CYMTET_51935</name>
</gene>
<dbReference type="GO" id="GO:0005230">
    <property type="term" value="F:extracellular ligand-gated monoatomic ion channel activity"/>
    <property type="evidence" value="ECO:0007669"/>
    <property type="project" value="InterPro"/>
</dbReference>
<evidence type="ECO:0000256" key="2">
    <source>
        <dbReference type="ARBA" id="ARBA00022692"/>
    </source>
</evidence>
<dbReference type="Proteomes" id="UP001190700">
    <property type="component" value="Unassembled WGS sequence"/>
</dbReference>
<name>A0AAE0BLG0_9CHLO</name>
<evidence type="ECO:0000256" key="3">
    <source>
        <dbReference type="ARBA" id="ARBA00022989"/>
    </source>
</evidence>
<keyword evidence="10" id="KW-1185">Reference proteome</keyword>
<accession>A0AAE0BLG0</accession>
<evidence type="ECO:0000259" key="8">
    <source>
        <dbReference type="Pfam" id="PF02932"/>
    </source>
</evidence>
<dbReference type="GO" id="GO:0016020">
    <property type="term" value="C:membrane"/>
    <property type="evidence" value="ECO:0007669"/>
    <property type="project" value="UniProtKB-SubCell"/>
</dbReference>
<feature type="chain" id="PRO_5041947427" evidence="6">
    <location>
        <begin position="25"/>
        <end position="555"/>
    </location>
</feature>
<dbReference type="EMBL" id="LGRX02034356">
    <property type="protein sequence ID" value="KAK3238025.1"/>
    <property type="molecule type" value="Genomic_DNA"/>
</dbReference>
<dbReference type="InterPro" id="IPR038050">
    <property type="entry name" value="Neuro_actylchol_rec"/>
</dbReference>
<dbReference type="CDD" id="cd18989">
    <property type="entry name" value="LGIC_ECD_cation"/>
    <property type="match status" value="1"/>
</dbReference>
<dbReference type="Pfam" id="PF02931">
    <property type="entry name" value="Neur_chan_LBD"/>
    <property type="match status" value="1"/>
</dbReference>
<dbReference type="Gene3D" id="2.70.170.10">
    <property type="entry name" value="Neurotransmitter-gated ion-channel ligand-binding domain"/>
    <property type="match status" value="1"/>
</dbReference>
<dbReference type="InterPro" id="IPR018000">
    <property type="entry name" value="Neurotransmitter_ion_chnl_CS"/>
</dbReference>
<dbReference type="AlphaFoldDB" id="A0AAE0BLG0"/>
<comment type="caution">
    <text evidence="9">The sequence shown here is derived from an EMBL/GenBank/DDBJ whole genome shotgun (WGS) entry which is preliminary data.</text>
</comment>
<protein>
    <submittedName>
        <fullName evidence="9">Uncharacterized protein</fullName>
    </submittedName>
</protein>
<feature type="signal peptide" evidence="6">
    <location>
        <begin position="1"/>
        <end position="24"/>
    </location>
</feature>
<feature type="transmembrane region" description="Helical" evidence="5">
    <location>
        <begin position="356"/>
        <end position="375"/>
    </location>
</feature>
<dbReference type="InterPro" id="IPR036734">
    <property type="entry name" value="Neur_chan_lig-bd_sf"/>
</dbReference>
<evidence type="ECO:0000313" key="10">
    <source>
        <dbReference type="Proteomes" id="UP001190700"/>
    </source>
</evidence>
<sequence length="555" mass="62508">MKSRLARLALVWLFMSGAFHKCLGAQEACQAPVYGDHCITGSETWSARLLTDLFGTQDQIRDGTAHYTKDIRPATEWNETLQIDIEIYIKSLTELNDAEQTLETSIWWETRWVDPFLKWDPEEYGGVPELGLQNHEDVIWWPIFEVRTGVEAPHESMGNEHHTFVLSNTGLVSFFEQRSIKSACTLSVKDFPFDRQHCIIEVGDFKALVKEYEFSSVMLNPASMQASLAAWETTDASARGMYECYNRAGVVQEPTLQAAMSALPVEGGEPECSTFVEIRVEFKRYSEPYVSMSIIPVAFVTFLTFISFQLPSGGGERTGLIITALLTVVAVMFITAEKLPDTKEITVLYKFNKAMVLLNLVVMIEAGLVSVLVEYKIEIDIRERHLEFMYPEIWASKLWRMLLPHSNSHKVDAIDVYANEKSETTTCMSLQEVRELSVDDVCPNAYDAIAGILFAEKMPDIMPALAVEGLVDPIRINGCTPQMLKDSLGINLGRSMRLHRAANMFIKTDNIVLIADVVDRLCLFTFPILWLVAIEVILGDHLHISDVLWGLAPST</sequence>
<keyword evidence="2 5" id="KW-0812">Transmembrane</keyword>